<reference evidence="8" key="1">
    <citation type="journal article" date="2022" name="Cell Host Microbe">
        <title>Colonization of the live biotherapeutic product VE303 and modulation of the microbiota and metabolites in healthy volunteers.</title>
        <authorList>
            <person name="Dsouza M."/>
            <person name="Menon R."/>
            <person name="Crossette E."/>
            <person name="Bhattarai S.K."/>
            <person name="Schneider J."/>
            <person name="Kim Y.G."/>
            <person name="Reddy S."/>
            <person name="Caballero S."/>
            <person name="Felix C."/>
            <person name="Cornacchione L."/>
            <person name="Hendrickson J."/>
            <person name="Watson A.R."/>
            <person name="Minot S.S."/>
            <person name="Greenfield N."/>
            <person name="Schopf L."/>
            <person name="Szabady R."/>
            <person name="Patarroyo J."/>
            <person name="Smith W."/>
            <person name="Harrison P."/>
            <person name="Kuijper E.J."/>
            <person name="Kelly C.P."/>
            <person name="Olle B."/>
            <person name="Bobilev D."/>
            <person name="Silber J.L."/>
            <person name="Bucci V."/>
            <person name="Roberts B."/>
            <person name="Faith J."/>
            <person name="Norman J.M."/>
        </authorList>
    </citation>
    <scope>NUCLEOTIDE SEQUENCE</scope>
    <source>
        <strain evidence="8">VE303-04</strain>
    </source>
</reference>
<accession>A0AAW5EZD3</accession>
<evidence type="ECO:0000256" key="2">
    <source>
        <dbReference type="ARBA" id="ARBA00022448"/>
    </source>
</evidence>
<evidence type="ECO:0000313" key="9">
    <source>
        <dbReference type="EMBL" id="MDB2002492.1"/>
    </source>
</evidence>
<organism evidence="8 10">
    <name type="scientific">Clostridium symbiosum</name>
    <name type="common">Bacteroides symbiosus</name>
    <dbReference type="NCBI Taxonomy" id="1512"/>
    <lineage>
        <taxon>Bacteria</taxon>
        <taxon>Bacillati</taxon>
        <taxon>Bacillota</taxon>
        <taxon>Clostridia</taxon>
        <taxon>Lachnospirales</taxon>
        <taxon>Lachnospiraceae</taxon>
        <taxon>Otoolea</taxon>
    </lineage>
</organism>
<dbReference type="GO" id="GO:0016491">
    <property type="term" value="F:oxidoreductase activity"/>
    <property type="evidence" value="ECO:0007669"/>
    <property type="project" value="InterPro"/>
</dbReference>
<dbReference type="InterPro" id="IPR052364">
    <property type="entry name" value="Rubrerythrin"/>
</dbReference>
<dbReference type="InterPro" id="IPR048574">
    <property type="entry name" value="RUBY_RBDX"/>
</dbReference>
<evidence type="ECO:0000313" key="10">
    <source>
        <dbReference type="Proteomes" id="UP001203136"/>
    </source>
</evidence>
<comment type="cofactor">
    <cofactor evidence="1">
        <name>Fe(3+)</name>
        <dbReference type="ChEBI" id="CHEBI:29034"/>
    </cofactor>
</comment>
<keyword evidence="3" id="KW-0479">Metal-binding</keyword>
<dbReference type="InterPro" id="IPR024934">
    <property type="entry name" value="Rubredoxin-like_dom"/>
</dbReference>
<keyword evidence="4" id="KW-0249">Electron transport</keyword>
<evidence type="ECO:0000256" key="4">
    <source>
        <dbReference type="ARBA" id="ARBA00022982"/>
    </source>
</evidence>
<evidence type="ECO:0000256" key="3">
    <source>
        <dbReference type="ARBA" id="ARBA00022723"/>
    </source>
</evidence>
<dbReference type="InterPro" id="IPR009078">
    <property type="entry name" value="Ferritin-like_SF"/>
</dbReference>
<dbReference type="EMBL" id="JAQLGM010000075">
    <property type="protein sequence ID" value="MDB2002492.1"/>
    <property type="molecule type" value="Genomic_DNA"/>
</dbReference>
<dbReference type="PANTHER" id="PTHR43865:SF1">
    <property type="entry name" value="RUBRERYTHRIN-RELATED"/>
    <property type="match status" value="1"/>
</dbReference>
<gene>
    <name evidence="8" type="ORF">K5I21_06065</name>
    <name evidence="9" type="ORF">PM006_20030</name>
</gene>
<proteinExistence type="predicted"/>
<evidence type="ECO:0000259" key="6">
    <source>
        <dbReference type="PROSITE" id="PS50903"/>
    </source>
</evidence>
<dbReference type="PANTHER" id="PTHR43865">
    <property type="entry name" value="RUBRERYTHRIN-RELATED"/>
    <property type="match status" value="1"/>
</dbReference>
<name>A0AAW5EZD3_CLOSY</name>
<protein>
    <submittedName>
        <fullName evidence="8">Rubrerythrin family protein</fullName>
    </submittedName>
</protein>
<dbReference type="Pfam" id="PF21349">
    <property type="entry name" value="RUBY_RBDX"/>
    <property type="match status" value="1"/>
</dbReference>
<reference evidence="9" key="2">
    <citation type="submission" date="2023-01" db="EMBL/GenBank/DDBJ databases">
        <title>Human gut microbiome strain richness.</title>
        <authorList>
            <person name="Chen-Liaw A."/>
        </authorList>
    </citation>
    <scope>NUCLEOTIDE SEQUENCE</scope>
    <source>
        <strain evidence="9">B1_m1001713B170214d0_201011</strain>
    </source>
</reference>
<comment type="caution">
    <text evidence="8">The sequence shown here is derived from an EMBL/GenBank/DDBJ whole genome shotgun (WGS) entry which is preliminary data.</text>
</comment>
<dbReference type="SUPFAM" id="SSF57802">
    <property type="entry name" value="Rubredoxin-like"/>
    <property type="match status" value="1"/>
</dbReference>
<keyword evidence="2" id="KW-0813">Transport</keyword>
<evidence type="ECO:0000256" key="1">
    <source>
        <dbReference type="ARBA" id="ARBA00001965"/>
    </source>
</evidence>
<dbReference type="InterPro" id="IPR003251">
    <property type="entry name" value="Rr_diiron-bd_dom"/>
</dbReference>
<dbReference type="SUPFAM" id="SSF47240">
    <property type="entry name" value="Ferritin-like"/>
    <property type="match status" value="1"/>
</dbReference>
<dbReference type="Gene3D" id="1.20.1260.10">
    <property type="match status" value="1"/>
</dbReference>
<dbReference type="Proteomes" id="UP001203136">
    <property type="component" value="Unassembled WGS sequence"/>
</dbReference>
<dbReference type="PROSITE" id="PS50905">
    <property type="entry name" value="FERRITIN_LIKE"/>
    <property type="match status" value="1"/>
</dbReference>
<dbReference type="EMBL" id="JAINVB010000001">
    <property type="protein sequence ID" value="MCK0085441.1"/>
    <property type="molecule type" value="Genomic_DNA"/>
</dbReference>
<dbReference type="RefSeq" id="WP_003503522.1">
    <property type="nucleotide sequence ID" value="NZ_BAABZD010000001.1"/>
</dbReference>
<dbReference type="GO" id="GO:0005506">
    <property type="term" value="F:iron ion binding"/>
    <property type="evidence" value="ECO:0007669"/>
    <property type="project" value="InterPro"/>
</dbReference>
<evidence type="ECO:0000259" key="7">
    <source>
        <dbReference type="PROSITE" id="PS50905"/>
    </source>
</evidence>
<sequence length="203" mass="23300">MDSVLKTSATAKNLMRAFAGESQARNRYTFSASVAKKEGLPVIEKVFLYTAEQEKEHAEVFYKFLKEMTGETIHIDGGYPVDMYEKTIDLLRAAEHNEFEEFDVVYKEFGDVALEEGFDRIGHVFHMIADVEKTHGDRFGIFANLLESSRLFAAEEDTEWICLNCGYIYEGKIAPKYCPVCEHEQGYFIRLEQAPYANLRESC</sequence>
<evidence type="ECO:0000313" key="8">
    <source>
        <dbReference type="EMBL" id="MCK0085441.1"/>
    </source>
</evidence>
<dbReference type="Gene3D" id="2.20.28.10">
    <property type="match status" value="1"/>
</dbReference>
<dbReference type="InterPro" id="IPR009040">
    <property type="entry name" value="Ferritin-like_diiron"/>
</dbReference>
<dbReference type="Pfam" id="PF02915">
    <property type="entry name" value="Rubrerythrin"/>
    <property type="match status" value="1"/>
</dbReference>
<dbReference type="Proteomes" id="UP001300871">
    <property type="component" value="Unassembled WGS sequence"/>
</dbReference>
<dbReference type="CDD" id="cd01041">
    <property type="entry name" value="Rubrerythrin"/>
    <property type="match status" value="1"/>
</dbReference>
<dbReference type="NCBIfam" id="NF045767">
    <property type="entry name" value="RuberyRbr"/>
    <property type="match status" value="1"/>
</dbReference>
<dbReference type="CDD" id="cd00729">
    <property type="entry name" value="rubredoxin_SM"/>
    <property type="match status" value="1"/>
</dbReference>
<dbReference type="AlphaFoldDB" id="A0AAW5EZD3"/>
<feature type="domain" description="Rubredoxin-like" evidence="6">
    <location>
        <begin position="157"/>
        <end position="191"/>
    </location>
</feature>
<keyword evidence="5" id="KW-0408">Iron</keyword>
<evidence type="ECO:0000256" key="5">
    <source>
        <dbReference type="ARBA" id="ARBA00023004"/>
    </source>
</evidence>
<dbReference type="InterPro" id="IPR012347">
    <property type="entry name" value="Ferritin-like"/>
</dbReference>
<dbReference type="PROSITE" id="PS50903">
    <property type="entry name" value="RUBREDOXIN_LIKE"/>
    <property type="match status" value="1"/>
</dbReference>
<feature type="domain" description="Ferritin-like diiron" evidence="7">
    <location>
        <begin position="4"/>
        <end position="150"/>
    </location>
</feature>